<dbReference type="PANTHER" id="PTHR12993:SF11">
    <property type="entry name" value="N-ACETYLGLUCOSAMINYL-PHOSPHATIDYLINOSITOL DE-N-ACETYLASE"/>
    <property type="match status" value="1"/>
</dbReference>
<dbReference type="PANTHER" id="PTHR12993">
    <property type="entry name" value="N-ACETYLGLUCOSAMINYL-PHOSPHATIDYLINOSITOL DE-N-ACETYLASE-RELATED"/>
    <property type="match status" value="1"/>
</dbReference>
<sequence length="260" mass="29819">MAWILIAIAVVTLWVVSLYRILSSSSASVPSNPRFLSNGDACKKRNVLVVVAHPDDESMFFAPTILFLASEGHILHILCLSTGNADGKGNVRKEELYRACAVFKVPPQKVKILDHPNLQDGFGNQWDHQLIAKIVEEEIEMYSIDSLITFDRFGVSRHQNHRDVYHGICVLLRENSKRDVEAWELVSTSILRKYSGPVDIWVSTCFLSCDKERTYSLMNKHPGVTYLAMAEHYSQWIWFRKLFVLFSSYTYTNTLRKINM</sequence>
<reference evidence="3" key="2">
    <citation type="submission" date="2023-04" db="EMBL/GenBank/DDBJ databases">
        <authorList>
            <person name="Bruccoleri R.E."/>
            <person name="Oakeley E.J."/>
            <person name="Faust A.-M."/>
            <person name="Dessus-Babus S."/>
            <person name="Altorfer M."/>
            <person name="Burckhardt D."/>
            <person name="Oertli M."/>
            <person name="Naumann U."/>
            <person name="Petersen F."/>
            <person name="Wong J."/>
        </authorList>
    </citation>
    <scope>NUCLEOTIDE SEQUENCE</scope>
    <source>
        <strain evidence="3">GSM-AAB239-AS_SAM_17_03QT</strain>
        <tissue evidence="3">Leaf</tissue>
    </source>
</reference>
<evidence type="ECO:0000313" key="3">
    <source>
        <dbReference type="EMBL" id="KAJ6806091.1"/>
    </source>
</evidence>
<dbReference type="Proteomes" id="UP001140949">
    <property type="component" value="Unassembled WGS sequence"/>
</dbReference>
<protein>
    <recommendedName>
        <fullName evidence="2">N-acetylglucosaminylphosphatidylinositol deacetylase</fullName>
        <ecNumber evidence="2">3.5.1.89</ecNumber>
    </recommendedName>
</protein>
<dbReference type="Pfam" id="PF02585">
    <property type="entry name" value="PIG-L"/>
    <property type="match status" value="1"/>
</dbReference>
<organism evidence="3 4">
    <name type="scientific">Iris pallida</name>
    <name type="common">Sweet iris</name>
    <dbReference type="NCBI Taxonomy" id="29817"/>
    <lineage>
        <taxon>Eukaryota</taxon>
        <taxon>Viridiplantae</taxon>
        <taxon>Streptophyta</taxon>
        <taxon>Embryophyta</taxon>
        <taxon>Tracheophyta</taxon>
        <taxon>Spermatophyta</taxon>
        <taxon>Magnoliopsida</taxon>
        <taxon>Liliopsida</taxon>
        <taxon>Asparagales</taxon>
        <taxon>Iridaceae</taxon>
        <taxon>Iridoideae</taxon>
        <taxon>Irideae</taxon>
        <taxon>Iris</taxon>
    </lineage>
</organism>
<evidence type="ECO:0000256" key="1">
    <source>
        <dbReference type="ARBA" id="ARBA00006066"/>
    </source>
</evidence>
<gene>
    <name evidence="3" type="ORF">M6B38_176950</name>
</gene>
<dbReference type="InterPro" id="IPR003737">
    <property type="entry name" value="GlcNAc_PI_deacetylase-related"/>
</dbReference>
<dbReference type="InterPro" id="IPR024078">
    <property type="entry name" value="LmbE-like_dom_sf"/>
</dbReference>
<evidence type="ECO:0000256" key="2">
    <source>
        <dbReference type="ARBA" id="ARBA00012176"/>
    </source>
</evidence>
<dbReference type="Gene3D" id="3.40.50.10320">
    <property type="entry name" value="LmbE-like"/>
    <property type="match status" value="1"/>
</dbReference>
<dbReference type="GO" id="GO:0000225">
    <property type="term" value="F:N-acetylglucosaminylphosphatidylinositol deacetylase activity"/>
    <property type="evidence" value="ECO:0007669"/>
    <property type="project" value="UniProtKB-EC"/>
</dbReference>
<comment type="similarity">
    <text evidence="1">Belongs to the PIGL family.</text>
</comment>
<keyword evidence="4" id="KW-1185">Reference proteome</keyword>
<evidence type="ECO:0000313" key="4">
    <source>
        <dbReference type="Proteomes" id="UP001140949"/>
    </source>
</evidence>
<dbReference type="EC" id="3.5.1.89" evidence="2"/>
<comment type="caution">
    <text evidence="3">The sequence shown here is derived from an EMBL/GenBank/DDBJ whole genome shotgun (WGS) entry which is preliminary data.</text>
</comment>
<dbReference type="SUPFAM" id="SSF102588">
    <property type="entry name" value="LmbE-like"/>
    <property type="match status" value="1"/>
</dbReference>
<proteinExistence type="inferred from homology"/>
<dbReference type="EMBL" id="JANAVB010035017">
    <property type="protein sequence ID" value="KAJ6806091.1"/>
    <property type="molecule type" value="Genomic_DNA"/>
</dbReference>
<name>A0AAX6EQA0_IRIPA</name>
<reference evidence="3" key="1">
    <citation type="journal article" date="2023" name="GigaByte">
        <title>Genome assembly of the bearded iris, Iris pallida Lam.</title>
        <authorList>
            <person name="Bruccoleri R.E."/>
            <person name="Oakeley E.J."/>
            <person name="Faust A.M.E."/>
            <person name="Altorfer M."/>
            <person name="Dessus-Babus S."/>
            <person name="Burckhardt D."/>
            <person name="Oertli M."/>
            <person name="Naumann U."/>
            <person name="Petersen F."/>
            <person name="Wong J."/>
        </authorList>
    </citation>
    <scope>NUCLEOTIDE SEQUENCE</scope>
    <source>
        <strain evidence="3">GSM-AAB239-AS_SAM_17_03QT</strain>
    </source>
</reference>
<dbReference type="AlphaFoldDB" id="A0AAX6EQA0"/>
<dbReference type="GO" id="GO:0005783">
    <property type="term" value="C:endoplasmic reticulum"/>
    <property type="evidence" value="ECO:0007669"/>
    <property type="project" value="TreeGrafter"/>
</dbReference>
<accession>A0AAX6EQA0</accession>